<evidence type="ECO:0000313" key="1">
    <source>
        <dbReference type="EMBL" id="MCW1884787.1"/>
    </source>
</evidence>
<evidence type="ECO:0008006" key="3">
    <source>
        <dbReference type="Google" id="ProtNLM"/>
    </source>
</evidence>
<protein>
    <recommendedName>
        <fullName evidence="3">AMIN domain-containing protein</fullName>
    </recommendedName>
</protein>
<accession>A0ABT3FMI7</accession>
<evidence type="ECO:0000313" key="2">
    <source>
        <dbReference type="Proteomes" id="UP001207930"/>
    </source>
</evidence>
<reference evidence="1 2" key="1">
    <citation type="submission" date="2022-10" db="EMBL/GenBank/DDBJ databases">
        <title>Luteolibacter flavescens strain MCCC 1K03193, whole genome shotgun sequencing project.</title>
        <authorList>
            <person name="Zhao G."/>
            <person name="Shen L."/>
        </authorList>
    </citation>
    <scope>NUCLEOTIDE SEQUENCE [LARGE SCALE GENOMIC DNA]</scope>
    <source>
        <strain evidence="1 2">MCCC 1K03193</strain>
    </source>
</reference>
<comment type="caution">
    <text evidence="1">The sequence shown here is derived from an EMBL/GenBank/DDBJ whole genome shotgun (WGS) entry which is preliminary data.</text>
</comment>
<dbReference type="RefSeq" id="WP_264500746.1">
    <property type="nucleotide sequence ID" value="NZ_JAPDDS010000004.1"/>
</dbReference>
<proteinExistence type="predicted"/>
<dbReference type="EMBL" id="JAPDDS010000004">
    <property type="protein sequence ID" value="MCW1884787.1"/>
    <property type="molecule type" value="Genomic_DNA"/>
</dbReference>
<organism evidence="1 2">
    <name type="scientific">Luteolibacter flavescens</name>
    <dbReference type="NCBI Taxonomy" id="1859460"/>
    <lineage>
        <taxon>Bacteria</taxon>
        <taxon>Pseudomonadati</taxon>
        <taxon>Verrucomicrobiota</taxon>
        <taxon>Verrucomicrobiia</taxon>
        <taxon>Verrucomicrobiales</taxon>
        <taxon>Verrucomicrobiaceae</taxon>
        <taxon>Luteolibacter</taxon>
    </lineage>
</organism>
<name>A0ABT3FMI7_9BACT</name>
<sequence length="126" mass="13931">MVLQVSLFPMGAACGFDPAGTPPDRTLEWTFLDVSKRTVPVIDFDKSSLEDALDFLNTPEIPKSYRVEIDAKGFEEKSNRTITLKCKGKTMLDVLIEVADQVDANLVFSPGRISLVPRGEADKAQR</sequence>
<dbReference type="Proteomes" id="UP001207930">
    <property type="component" value="Unassembled WGS sequence"/>
</dbReference>
<keyword evidence="2" id="KW-1185">Reference proteome</keyword>
<gene>
    <name evidence="1" type="ORF">OKA04_08610</name>
</gene>